<evidence type="ECO:0000313" key="4">
    <source>
        <dbReference type="Proteomes" id="UP000289886"/>
    </source>
</evidence>
<dbReference type="InterPro" id="IPR036291">
    <property type="entry name" value="NAD(P)-bd_dom_sf"/>
</dbReference>
<proteinExistence type="inferred from homology"/>
<dbReference type="GO" id="GO:0005737">
    <property type="term" value="C:cytoplasm"/>
    <property type="evidence" value="ECO:0007669"/>
    <property type="project" value="TreeGrafter"/>
</dbReference>
<name>A0A444U1V4_ACIRT</name>
<keyword evidence="2" id="KW-0560">Oxidoreductase</keyword>
<comment type="caution">
    <text evidence="3">The sequence shown here is derived from an EMBL/GenBank/DDBJ whole genome shotgun (WGS) entry which is preliminary data.</text>
</comment>
<dbReference type="PANTHER" id="PTHR44229">
    <property type="entry name" value="15-HYDROXYPROSTAGLANDIN DEHYDROGENASE [NAD(+)]"/>
    <property type="match status" value="1"/>
</dbReference>
<dbReference type="PRINTS" id="PR00081">
    <property type="entry name" value="GDHRDH"/>
</dbReference>
<reference evidence="3 4" key="1">
    <citation type="submission" date="2019-01" db="EMBL/GenBank/DDBJ databases">
        <title>Draft Genome and Complete Hox-Cluster Characterization of the Sterlet Sturgeon (Acipenser ruthenus).</title>
        <authorList>
            <person name="Wei Q."/>
        </authorList>
    </citation>
    <scope>NUCLEOTIDE SEQUENCE [LARGE SCALE GENOMIC DNA]</scope>
    <source>
        <strain evidence="3">WHYD16114868_AA</strain>
        <tissue evidence="3">Blood</tissue>
    </source>
</reference>
<sequence>MRNSFNLKGIDAFKRTVEHFGKLDIVINNAGINNEKNWEKTIEVNLTSVVKGTYLGLEHMSKEHGKQGGVIINVSSMAGSIRNRKLWGADKCALPCFCGYTTPPVN</sequence>
<dbReference type="Gene3D" id="3.40.50.720">
    <property type="entry name" value="NAD(P)-binding Rossmann-like Domain"/>
    <property type="match status" value="1"/>
</dbReference>
<dbReference type="AlphaFoldDB" id="A0A444U1V4"/>
<dbReference type="InterPro" id="IPR002347">
    <property type="entry name" value="SDR_fam"/>
</dbReference>
<gene>
    <name evidence="3" type="ORF">EOD39_9083</name>
</gene>
<evidence type="ECO:0000256" key="2">
    <source>
        <dbReference type="ARBA" id="ARBA00023002"/>
    </source>
</evidence>
<organism evidence="3 4">
    <name type="scientific">Acipenser ruthenus</name>
    <name type="common">Sterlet sturgeon</name>
    <dbReference type="NCBI Taxonomy" id="7906"/>
    <lineage>
        <taxon>Eukaryota</taxon>
        <taxon>Metazoa</taxon>
        <taxon>Chordata</taxon>
        <taxon>Craniata</taxon>
        <taxon>Vertebrata</taxon>
        <taxon>Euteleostomi</taxon>
        <taxon>Actinopterygii</taxon>
        <taxon>Chondrostei</taxon>
        <taxon>Acipenseriformes</taxon>
        <taxon>Acipenseridae</taxon>
        <taxon>Acipenser</taxon>
    </lineage>
</organism>
<dbReference type="SUPFAM" id="SSF51735">
    <property type="entry name" value="NAD(P)-binding Rossmann-fold domains"/>
    <property type="match status" value="1"/>
</dbReference>
<evidence type="ECO:0000313" key="3">
    <source>
        <dbReference type="EMBL" id="RXM29152.1"/>
    </source>
</evidence>
<dbReference type="GO" id="GO:0016616">
    <property type="term" value="F:oxidoreductase activity, acting on the CH-OH group of donors, NAD or NADP as acceptor"/>
    <property type="evidence" value="ECO:0007669"/>
    <property type="project" value="TreeGrafter"/>
</dbReference>
<dbReference type="EMBL" id="SCEB01215519">
    <property type="protein sequence ID" value="RXM29152.1"/>
    <property type="molecule type" value="Genomic_DNA"/>
</dbReference>
<dbReference type="Pfam" id="PF00106">
    <property type="entry name" value="adh_short"/>
    <property type="match status" value="1"/>
</dbReference>
<accession>A0A444U1V4</accession>
<dbReference type="Proteomes" id="UP000289886">
    <property type="component" value="Unassembled WGS sequence"/>
</dbReference>
<dbReference type="PRINTS" id="PR00080">
    <property type="entry name" value="SDRFAMILY"/>
</dbReference>
<keyword evidence="4" id="KW-1185">Reference proteome</keyword>
<comment type="similarity">
    <text evidence="1">Belongs to the short-chain dehydrogenases/reductases (SDR) family.</text>
</comment>
<protein>
    <submittedName>
        <fullName evidence="3">15-hydroxyprostaglandin dehydrogenase [NAD(+)]</fullName>
    </submittedName>
</protein>
<evidence type="ECO:0000256" key="1">
    <source>
        <dbReference type="ARBA" id="ARBA00006484"/>
    </source>
</evidence>
<dbReference type="PANTHER" id="PTHR44229:SF2">
    <property type="entry name" value="15-HYDROXYPROSTAGLANDIN DEHYDROGENASE"/>
    <property type="match status" value="1"/>
</dbReference>